<evidence type="ECO:0000313" key="1">
    <source>
        <dbReference type="EMBL" id="KAH7948150.1"/>
    </source>
</evidence>
<dbReference type="VEuPathDB" id="VectorBase:RSAN_054040"/>
<organism evidence="1 2">
    <name type="scientific">Rhipicephalus sanguineus</name>
    <name type="common">Brown dog tick</name>
    <name type="synonym">Ixodes sanguineus</name>
    <dbReference type="NCBI Taxonomy" id="34632"/>
    <lineage>
        <taxon>Eukaryota</taxon>
        <taxon>Metazoa</taxon>
        <taxon>Ecdysozoa</taxon>
        <taxon>Arthropoda</taxon>
        <taxon>Chelicerata</taxon>
        <taxon>Arachnida</taxon>
        <taxon>Acari</taxon>
        <taxon>Parasitiformes</taxon>
        <taxon>Ixodida</taxon>
        <taxon>Ixodoidea</taxon>
        <taxon>Ixodidae</taxon>
        <taxon>Rhipicephalinae</taxon>
        <taxon>Rhipicephalus</taxon>
        <taxon>Rhipicephalus</taxon>
    </lineage>
</organism>
<protein>
    <recommendedName>
        <fullName evidence="3">Lipocalin</fullName>
    </recommendedName>
</protein>
<dbReference type="SUPFAM" id="SSF50814">
    <property type="entry name" value="Lipocalins"/>
    <property type="match status" value="1"/>
</dbReference>
<accession>A0A9D4STN4</accession>
<reference evidence="1" key="1">
    <citation type="journal article" date="2020" name="Cell">
        <title>Large-Scale Comparative Analyses of Tick Genomes Elucidate Their Genetic Diversity and Vector Capacities.</title>
        <authorList>
            <consortium name="Tick Genome and Microbiome Consortium (TIGMIC)"/>
            <person name="Jia N."/>
            <person name="Wang J."/>
            <person name="Shi W."/>
            <person name="Du L."/>
            <person name="Sun Y."/>
            <person name="Zhan W."/>
            <person name="Jiang J.F."/>
            <person name="Wang Q."/>
            <person name="Zhang B."/>
            <person name="Ji P."/>
            <person name="Bell-Sakyi L."/>
            <person name="Cui X.M."/>
            <person name="Yuan T.T."/>
            <person name="Jiang B.G."/>
            <person name="Yang W.F."/>
            <person name="Lam T.T."/>
            <person name="Chang Q.C."/>
            <person name="Ding S.J."/>
            <person name="Wang X.J."/>
            <person name="Zhu J.G."/>
            <person name="Ruan X.D."/>
            <person name="Zhao L."/>
            <person name="Wei J.T."/>
            <person name="Ye R.Z."/>
            <person name="Que T.C."/>
            <person name="Du C.H."/>
            <person name="Zhou Y.H."/>
            <person name="Cheng J.X."/>
            <person name="Dai P.F."/>
            <person name="Guo W.B."/>
            <person name="Han X.H."/>
            <person name="Huang E.J."/>
            <person name="Li L.F."/>
            <person name="Wei W."/>
            <person name="Gao Y.C."/>
            <person name="Liu J.Z."/>
            <person name="Shao H.Z."/>
            <person name="Wang X."/>
            <person name="Wang C.C."/>
            <person name="Yang T.C."/>
            <person name="Huo Q.B."/>
            <person name="Li W."/>
            <person name="Chen H.Y."/>
            <person name="Chen S.E."/>
            <person name="Zhou L.G."/>
            <person name="Ni X.B."/>
            <person name="Tian J.H."/>
            <person name="Sheng Y."/>
            <person name="Liu T."/>
            <person name="Pan Y.S."/>
            <person name="Xia L.Y."/>
            <person name="Li J."/>
            <person name="Zhao F."/>
            <person name="Cao W.C."/>
        </authorList>
    </citation>
    <scope>NUCLEOTIDE SEQUENCE</scope>
    <source>
        <strain evidence="1">Rsan-2018</strain>
    </source>
</reference>
<dbReference type="InterPro" id="IPR012674">
    <property type="entry name" value="Calycin"/>
</dbReference>
<sequence length="96" mass="10887">MRQRTAIHLRLGDTPGTYAATIGDDPTEKEAVVYYTDYENCVVTSVEFSDQFCALWTRRQVKDAVPQNCIDYFVDICDSPVPEHSRDLCVDGEGDY</sequence>
<evidence type="ECO:0000313" key="2">
    <source>
        <dbReference type="Proteomes" id="UP000821837"/>
    </source>
</evidence>
<dbReference type="InterPro" id="IPR002970">
    <property type="entry name" value="Tick_his-bd"/>
</dbReference>
<gene>
    <name evidence="1" type="ORF">HPB52_018778</name>
</gene>
<reference evidence="1" key="2">
    <citation type="submission" date="2021-09" db="EMBL/GenBank/DDBJ databases">
        <authorList>
            <person name="Jia N."/>
            <person name="Wang J."/>
            <person name="Shi W."/>
            <person name="Du L."/>
            <person name="Sun Y."/>
            <person name="Zhan W."/>
            <person name="Jiang J."/>
            <person name="Wang Q."/>
            <person name="Zhang B."/>
            <person name="Ji P."/>
            <person name="Sakyi L.B."/>
            <person name="Cui X."/>
            <person name="Yuan T."/>
            <person name="Jiang B."/>
            <person name="Yang W."/>
            <person name="Lam T.T.-Y."/>
            <person name="Chang Q."/>
            <person name="Ding S."/>
            <person name="Wang X."/>
            <person name="Zhu J."/>
            <person name="Ruan X."/>
            <person name="Zhao L."/>
            <person name="Wei J."/>
            <person name="Que T."/>
            <person name="Du C."/>
            <person name="Cheng J."/>
            <person name="Dai P."/>
            <person name="Han X."/>
            <person name="Huang E."/>
            <person name="Gao Y."/>
            <person name="Liu J."/>
            <person name="Shao H."/>
            <person name="Ye R."/>
            <person name="Li L."/>
            <person name="Wei W."/>
            <person name="Wang X."/>
            <person name="Wang C."/>
            <person name="Huo Q."/>
            <person name="Li W."/>
            <person name="Guo W."/>
            <person name="Chen H."/>
            <person name="Chen S."/>
            <person name="Zhou L."/>
            <person name="Zhou L."/>
            <person name="Ni X."/>
            <person name="Tian J."/>
            <person name="Zhou Y."/>
            <person name="Sheng Y."/>
            <person name="Liu T."/>
            <person name="Pan Y."/>
            <person name="Xia L."/>
            <person name="Li J."/>
            <person name="Zhao F."/>
            <person name="Cao W."/>
        </authorList>
    </citation>
    <scope>NUCLEOTIDE SEQUENCE</scope>
    <source>
        <strain evidence="1">Rsan-2018</strain>
        <tissue evidence="1">Larvae</tissue>
    </source>
</reference>
<proteinExistence type="predicted"/>
<keyword evidence="2" id="KW-1185">Reference proteome</keyword>
<dbReference type="AlphaFoldDB" id="A0A9D4STN4"/>
<dbReference type="EMBL" id="JABSTV010001252">
    <property type="protein sequence ID" value="KAH7948150.1"/>
    <property type="molecule type" value="Genomic_DNA"/>
</dbReference>
<evidence type="ECO:0008006" key="3">
    <source>
        <dbReference type="Google" id="ProtNLM"/>
    </source>
</evidence>
<dbReference type="Gene3D" id="2.40.128.20">
    <property type="match status" value="1"/>
</dbReference>
<dbReference type="Proteomes" id="UP000821837">
    <property type="component" value="Chromosome 6"/>
</dbReference>
<dbReference type="GO" id="GO:0043176">
    <property type="term" value="F:amine binding"/>
    <property type="evidence" value="ECO:0007669"/>
    <property type="project" value="InterPro"/>
</dbReference>
<dbReference type="Pfam" id="PF02098">
    <property type="entry name" value="His_binding"/>
    <property type="match status" value="1"/>
</dbReference>
<comment type="caution">
    <text evidence="1">The sequence shown here is derived from an EMBL/GenBank/DDBJ whole genome shotgun (WGS) entry which is preliminary data.</text>
</comment>
<dbReference type="GO" id="GO:0030682">
    <property type="term" value="P:symbiont-mediated perturbation of host defenses"/>
    <property type="evidence" value="ECO:0007669"/>
    <property type="project" value="InterPro"/>
</dbReference>
<name>A0A9D4STN4_RHISA</name>